<comment type="caution">
    <text evidence="3">The sequence shown here is derived from an EMBL/GenBank/DDBJ whole genome shotgun (WGS) entry which is preliminary data.</text>
</comment>
<dbReference type="RefSeq" id="WP_183860711.1">
    <property type="nucleotide sequence ID" value="NZ_JACHFH010000012.1"/>
</dbReference>
<dbReference type="Pfam" id="PF13488">
    <property type="entry name" value="Gly-zipper_Omp"/>
    <property type="match status" value="1"/>
</dbReference>
<reference evidence="3 4" key="1">
    <citation type="submission" date="2020-08" db="EMBL/GenBank/DDBJ databases">
        <title>Genomic Encyclopedia of Type Strains, Phase IV (KMG-IV): sequencing the most valuable type-strain genomes for metagenomic binning, comparative biology and taxonomic classification.</title>
        <authorList>
            <person name="Goeker M."/>
        </authorList>
    </citation>
    <scope>NUCLEOTIDE SEQUENCE [LARGE SCALE GENOMIC DNA]</scope>
    <source>
        <strain evidence="3 4">DSM 24661</strain>
    </source>
</reference>
<feature type="chain" id="PRO_5039329260" evidence="1">
    <location>
        <begin position="24"/>
        <end position="88"/>
    </location>
</feature>
<evidence type="ECO:0000259" key="2">
    <source>
        <dbReference type="Pfam" id="PF13488"/>
    </source>
</evidence>
<feature type="domain" description="Glycine zipper" evidence="2">
    <location>
        <begin position="46"/>
        <end position="87"/>
    </location>
</feature>
<dbReference type="EMBL" id="JACHFH010000012">
    <property type="protein sequence ID" value="MBB5336088.1"/>
    <property type="molecule type" value="Genomic_DNA"/>
</dbReference>
<evidence type="ECO:0000256" key="1">
    <source>
        <dbReference type="SAM" id="SignalP"/>
    </source>
</evidence>
<evidence type="ECO:0000313" key="4">
    <source>
        <dbReference type="Proteomes" id="UP000559117"/>
    </source>
</evidence>
<dbReference type="Proteomes" id="UP000559117">
    <property type="component" value="Unassembled WGS sequence"/>
</dbReference>
<keyword evidence="1" id="KW-0732">Signal</keyword>
<proteinExistence type="predicted"/>
<evidence type="ECO:0000313" key="3">
    <source>
        <dbReference type="EMBL" id="MBB5336088.1"/>
    </source>
</evidence>
<dbReference type="InterPro" id="IPR039567">
    <property type="entry name" value="Gly-zipper"/>
</dbReference>
<sequence>MKLNKILPLVFSCLLVAGISSNAVMQSGMTYTGNTAQSVNYSKATTGAVVGGAAGAIMGSKSKKHKTAHAITDAAIGAVVGGAIAHNT</sequence>
<feature type="signal peptide" evidence="1">
    <location>
        <begin position="1"/>
        <end position="23"/>
    </location>
</feature>
<accession>A0A840UN21</accession>
<name>A0A840UN21_9FIRM</name>
<dbReference type="AlphaFoldDB" id="A0A840UN21"/>
<gene>
    <name evidence="3" type="ORF">HNR32_001232</name>
</gene>
<keyword evidence="4" id="KW-1185">Reference proteome</keyword>
<protein>
    <submittedName>
        <fullName evidence="3">Uncharacterized membrane protein YsdA (DUF1294 family)</fullName>
    </submittedName>
</protein>
<organism evidence="3 4">
    <name type="scientific">Pectinatus brassicae</name>
    <dbReference type="NCBI Taxonomy" id="862415"/>
    <lineage>
        <taxon>Bacteria</taxon>
        <taxon>Bacillati</taxon>
        <taxon>Bacillota</taxon>
        <taxon>Negativicutes</taxon>
        <taxon>Selenomonadales</taxon>
        <taxon>Selenomonadaceae</taxon>
        <taxon>Pectinatus</taxon>
    </lineage>
</organism>